<accession>A0ABD2Q0G7</accession>
<dbReference type="EMBL" id="JBJKFK010001423">
    <property type="protein sequence ID" value="KAL3313140.1"/>
    <property type="molecule type" value="Genomic_DNA"/>
</dbReference>
<proteinExistence type="predicted"/>
<keyword evidence="2" id="KW-1185">Reference proteome</keyword>
<sequence length="295" mass="33883">MGEEEESIESILTDILSPVQWVLAQYLHACVPITLLVDKYLIYVERSVYEKFHAITYLAALLMEEELSLEDKHYFLSLLEMRADYRIFVEQRNQIVQLLNSNDLIGAFKILKNSTVNFKEMQGSAEISSFKYLVVILSMLKLLLKHIPGHALVDRQFRKCSDPVENFTLDQYSWCFDFNFVKGLILLQDVLHDMLGAIGLYTDAQQFQQFICSIKWTTANCNVLLPALLILTSKVHQARPYIRQVILPIINANPCPEDVAFWNLINLTQALARIGLVHTANNCLLKLVAIELLLY</sequence>
<comment type="caution">
    <text evidence="1">The sequence shown here is derived from an EMBL/GenBank/DDBJ whole genome shotgun (WGS) entry which is preliminary data.</text>
</comment>
<protein>
    <submittedName>
        <fullName evidence="1">Uncharacterized protein</fullName>
    </submittedName>
</protein>
<dbReference type="Proteomes" id="UP001626550">
    <property type="component" value="Unassembled WGS sequence"/>
</dbReference>
<gene>
    <name evidence="1" type="ORF">Ciccas_008255</name>
</gene>
<organism evidence="1 2">
    <name type="scientific">Cichlidogyrus casuarinus</name>
    <dbReference type="NCBI Taxonomy" id="1844966"/>
    <lineage>
        <taxon>Eukaryota</taxon>
        <taxon>Metazoa</taxon>
        <taxon>Spiralia</taxon>
        <taxon>Lophotrochozoa</taxon>
        <taxon>Platyhelminthes</taxon>
        <taxon>Monogenea</taxon>
        <taxon>Monopisthocotylea</taxon>
        <taxon>Dactylogyridea</taxon>
        <taxon>Ancyrocephalidae</taxon>
        <taxon>Cichlidogyrus</taxon>
    </lineage>
</organism>
<reference evidence="1 2" key="1">
    <citation type="submission" date="2024-11" db="EMBL/GenBank/DDBJ databases">
        <title>Adaptive evolution of stress response genes in parasites aligns with host niche diversity.</title>
        <authorList>
            <person name="Hahn C."/>
            <person name="Resl P."/>
        </authorList>
    </citation>
    <scope>NUCLEOTIDE SEQUENCE [LARGE SCALE GENOMIC DNA]</scope>
    <source>
        <strain evidence="1">EGGRZ-B1_66</strain>
        <tissue evidence="1">Body</tissue>
    </source>
</reference>
<name>A0ABD2Q0G7_9PLAT</name>
<evidence type="ECO:0000313" key="1">
    <source>
        <dbReference type="EMBL" id="KAL3313140.1"/>
    </source>
</evidence>
<evidence type="ECO:0000313" key="2">
    <source>
        <dbReference type="Proteomes" id="UP001626550"/>
    </source>
</evidence>
<dbReference type="AlphaFoldDB" id="A0ABD2Q0G7"/>